<dbReference type="Proteomes" id="UP001153678">
    <property type="component" value="Unassembled WGS sequence"/>
</dbReference>
<dbReference type="InterPro" id="IPR016061">
    <property type="entry name" value="Pro-tRNA_ligase_II_C"/>
</dbReference>
<comment type="caution">
    <text evidence="8">The sequence shown here is derived from an EMBL/GenBank/DDBJ whole genome shotgun (WGS) entry which is preliminary data.</text>
</comment>
<dbReference type="Gene3D" id="3.30.930.10">
    <property type="entry name" value="Bira Bifunctional Protein, Domain 2"/>
    <property type="match status" value="1"/>
</dbReference>
<dbReference type="InterPro" id="IPR045864">
    <property type="entry name" value="aa-tRNA-synth_II/BPL/LPL"/>
</dbReference>
<dbReference type="Pfam" id="PF00587">
    <property type="entry name" value="tRNA-synt_2b"/>
    <property type="match status" value="1"/>
</dbReference>
<dbReference type="EC" id="6.1.1.15" evidence="1"/>
<evidence type="ECO:0000313" key="9">
    <source>
        <dbReference type="Proteomes" id="UP001153678"/>
    </source>
</evidence>
<dbReference type="PANTHER" id="PTHR43382">
    <property type="entry name" value="PROLYL-TRNA SYNTHETASE"/>
    <property type="match status" value="1"/>
</dbReference>
<keyword evidence="3" id="KW-0547">Nucleotide-binding</keyword>
<dbReference type="EMBL" id="CAMKVN010000029">
    <property type="protein sequence ID" value="CAI2162197.1"/>
    <property type="molecule type" value="Genomic_DNA"/>
</dbReference>
<dbReference type="InterPro" id="IPR002314">
    <property type="entry name" value="aa-tRNA-synt_IIb"/>
</dbReference>
<dbReference type="Pfam" id="PF03129">
    <property type="entry name" value="HGTP_anticodon"/>
    <property type="match status" value="1"/>
</dbReference>
<keyword evidence="5" id="KW-0648">Protein biosynthesis</keyword>
<dbReference type="PANTHER" id="PTHR43382:SF2">
    <property type="entry name" value="BIFUNCTIONAL GLUTAMATE_PROLINE--TRNA LIGASE"/>
    <property type="match status" value="1"/>
</dbReference>
<dbReference type="OrthoDB" id="2438253at2759"/>
<reference evidence="8" key="1">
    <citation type="submission" date="2022-08" db="EMBL/GenBank/DDBJ databases">
        <authorList>
            <person name="Kallberg Y."/>
            <person name="Tangrot J."/>
            <person name="Rosling A."/>
        </authorList>
    </citation>
    <scope>NUCLEOTIDE SEQUENCE</scope>
    <source>
        <strain evidence="8">Wild A</strain>
    </source>
</reference>
<dbReference type="GO" id="GO:0017101">
    <property type="term" value="C:aminoacyl-tRNA synthetase multienzyme complex"/>
    <property type="evidence" value="ECO:0007669"/>
    <property type="project" value="TreeGrafter"/>
</dbReference>
<dbReference type="PROSITE" id="PS50862">
    <property type="entry name" value="AA_TRNA_LIGASE_II"/>
    <property type="match status" value="1"/>
</dbReference>
<dbReference type="InterPro" id="IPR017449">
    <property type="entry name" value="Pro-tRNA_synth_II"/>
</dbReference>
<dbReference type="SUPFAM" id="SSF52954">
    <property type="entry name" value="Class II aaRS ABD-related"/>
    <property type="match status" value="1"/>
</dbReference>
<evidence type="ECO:0000256" key="2">
    <source>
        <dbReference type="ARBA" id="ARBA00022598"/>
    </source>
</evidence>
<proteinExistence type="predicted"/>
<keyword evidence="6" id="KW-0030">Aminoacyl-tRNA synthetase</keyword>
<name>A0A9W4SAQ4_9GLOM</name>
<dbReference type="Gene3D" id="3.30.110.30">
    <property type="entry name" value="C-terminal domain of ProRS"/>
    <property type="match status" value="1"/>
</dbReference>
<dbReference type="SMART" id="SM00946">
    <property type="entry name" value="ProRS-C_1"/>
    <property type="match status" value="1"/>
</dbReference>
<evidence type="ECO:0000256" key="3">
    <source>
        <dbReference type="ARBA" id="ARBA00022741"/>
    </source>
</evidence>
<dbReference type="GO" id="GO:0005524">
    <property type="term" value="F:ATP binding"/>
    <property type="evidence" value="ECO:0007669"/>
    <property type="project" value="UniProtKB-KW"/>
</dbReference>
<accession>A0A9W4SAQ4</accession>
<feature type="domain" description="Aminoacyl-transfer RNA synthetases class-II family profile" evidence="7">
    <location>
        <begin position="62"/>
        <end position="206"/>
    </location>
</feature>
<evidence type="ECO:0000256" key="4">
    <source>
        <dbReference type="ARBA" id="ARBA00022840"/>
    </source>
</evidence>
<dbReference type="Pfam" id="PF09180">
    <property type="entry name" value="ProRS-C_1"/>
    <property type="match status" value="1"/>
</dbReference>
<organism evidence="8 9">
    <name type="scientific">Funneliformis geosporum</name>
    <dbReference type="NCBI Taxonomy" id="1117311"/>
    <lineage>
        <taxon>Eukaryota</taxon>
        <taxon>Fungi</taxon>
        <taxon>Fungi incertae sedis</taxon>
        <taxon>Mucoromycota</taxon>
        <taxon>Glomeromycotina</taxon>
        <taxon>Glomeromycetes</taxon>
        <taxon>Glomerales</taxon>
        <taxon>Glomeraceae</taxon>
        <taxon>Funneliformis</taxon>
    </lineage>
</organism>
<dbReference type="InterPro" id="IPR004154">
    <property type="entry name" value="Anticodon-bd"/>
</dbReference>
<dbReference type="InterPro" id="IPR006195">
    <property type="entry name" value="aa-tRNA-synth_II"/>
</dbReference>
<evidence type="ECO:0000256" key="1">
    <source>
        <dbReference type="ARBA" id="ARBA00012831"/>
    </source>
</evidence>
<protein>
    <recommendedName>
        <fullName evidence="1">proline--tRNA ligase</fullName>
        <ecNumber evidence="1">6.1.1.15</ecNumber>
    </recommendedName>
</protein>
<dbReference type="InterPro" id="IPR004499">
    <property type="entry name" value="Pro-tRNA-ligase_IIa_arc-type"/>
</dbReference>
<dbReference type="SUPFAM" id="SSF64586">
    <property type="entry name" value="C-terminal domain of ProRS"/>
    <property type="match status" value="1"/>
</dbReference>
<sequence>MGQPKEVLSYRPAVMLSEKISKMLWIKNFCFGGPECFYIERIGEKKIENPLVLRPTSEWCSAFRAEKNTTPFFRNTEFLWQEGHTLHSSEKEARQLALNILADYQDYAENTLCLGVIVGKKTAGERFAGALETYTVECLLPDGQCLQFATSHYFGDNFCRLMEVKYQNNTNQFQFPHSTSWGTSTRAIESEELFNYYQEIYNSLTPHYRCQLYNKSSRVNLNVLQADKEGCPFKIILGKEELKKNEITLVRRDNVERKVTISLESSEVEKKTLVIYKNFIEKLNEIHGENEKVRKALENKNEIPIDSFQKGEKAGKIIGVISRERAEFQKTLYQKSVDYRDKHIYQVDNFSELEKIIQKKVVGLFLIPFCNTLDCEIKIKEKVPSYSIRCIKELNLSEKEKILSSKKCLFCELTAENMVYLGRSY</sequence>
<dbReference type="Gene3D" id="3.40.50.800">
    <property type="entry name" value="Anticodon-binding domain"/>
    <property type="match status" value="1"/>
</dbReference>
<dbReference type="GO" id="GO:0006433">
    <property type="term" value="P:prolyl-tRNA aminoacylation"/>
    <property type="evidence" value="ECO:0007669"/>
    <property type="project" value="InterPro"/>
</dbReference>
<dbReference type="InterPro" id="IPR036621">
    <property type="entry name" value="Anticodon-bd_dom_sf"/>
</dbReference>
<dbReference type="AlphaFoldDB" id="A0A9W4SAQ4"/>
<evidence type="ECO:0000256" key="6">
    <source>
        <dbReference type="ARBA" id="ARBA00023146"/>
    </source>
</evidence>
<evidence type="ECO:0000259" key="7">
    <source>
        <dbReference type="PROSITE" id="PS50862"/>
    </source>
</evidence>
<keyword evidence="4" id="KW-0067">ATP-binding</keyword>
<dbReference type="SUPFAM" id="SSF55681">
    <property type="entry name" value="Class II aaRS and biotin synthetases"/>
    <property type="match status" value="1"/>
</dbReference>
<keyword evidence="9" id="KW-1185">Reference proteome</keyword>
<dbReference type="GO" id="GO:0004827">
    <property type="term" value="F:proline-tRNA ligase activity"/>
    <property type="evidence" value="ECO:0007669"/>
    <property type="project" value="UniProtKB-EC"/>
</dbReference>
<keyword evidence="2" id="KW-0436">Ligase</keyword>
<gene>
    <name evidence="8" type="ORF">FWILDA_LOCUS436</name>
</gene>
<evidence type="ECO:0000313" key="8">
    <source>
        <dbReference type="EMBL" id="CAI2162197.1"/>
    </source>
</evidence>
<dbReference type="GO" id="GO:0005737">
    <property type="term" value="C:cytoplasm"/>
    <property type="evidence" value="ECO:0007669"/>
    <property type="project" value="InterPro"/>
</dbReference>
<evidence type="ECO:0000256" key="5">
    <source>
        <dbReference type="ARBA" id="ARBA00022917"/>
    </source>
</evidence>